<keyword evidence="6" id="KW-0159">Chromosome partition</keyword>
<evidence type="ECO:0000256" key="10">
    <source>
        <dbReference type="SAM" id="MobiDB-lite"/>
    </source>
</evidence>
<organism evidence="13 14">
    <name type="scientific">Exophiala viscosa</name>
    <dbReference type="NCBI Taxonomy" id="2486360"/>
    <lineage>
        <taxon>Eukaryota</taxon>
        <taxon>Fungi</taxon>
        <taxon>Dikarya</taxon>
        <taxon>Ascomycota</taxon>
        <taxon>Pezizomycotina</taxon>
        <taxon>Eurotiomycetes</taxon>
        <taxon>Chaetothyriomycetidae</taxon>
        <taxon>Chaetothyriales</taxon>
        <taxon>Herpotrichiellaceae</taxon>
        <taxon>Exophiala</taxon>
    </lineage>
</organism>
<comment type="subunit">
    <text evidence="3">Component of the GINS complex which is a heterotetramer of SLD5, PSF1, PSF2 and PSF3.</text>
</comment>
<keyword evidence="7 9" id="KW-0539">Nucleus</keyword>
<dbReference type="AlphaFoldDB" id="A0AAN6IIR0"/>
<comment type="subcellular location">
    <subcellularLocation>
        <location evidence="1 9">Nucleus</location>
    </subcellularLocation>
</comment>
<feature type="domain" description="DNA replication complex GINS protein PSF2 N-terminal" evidence="12">
    <location>
        <begin position="11"/>
        <end position="69"/>
    </location>
</feature>
<dbReference type="EMBL" id="MU404350">
    <property type="protein sequence ID" value="KAI1618655.1"/>
    <property type="molecule type" value="Genomic_DNA"/>
</dbReference>
<feature type="compositionally biased region" description="Basic and acidic residues" evidence="10">
    <location>
        <begin position="209"/>
        <end position="235"/>
    </location>
</feature>
<dbReference type="GO" id="GO:0006260">
    <property type="term" value="P:DNA replication"/>
    <property type="evidence" value="ECO:0007669"/>
    <property type="project" value="UniProtKB-KW"/>
</dbReference>
<feature type="region of interest" description="Disordered" evidence="10">
    <location>
        <begin position="207"/>
        <end position="245"/>
    </location>
</feature>
<dbReference type="Pfam" id="PF25005">
    <property type="entry name" value="PSF2_N"/>
    <property type="match status" value="1"/>
</dbReference>
<feature type="domain" description="GINS subunit" evidence="11">
    <location>
        <begin position="117"/>
        <end position="213"/>
    </location>
</feature>
<dbReference type="SUPFAM" id="SSF158573">
    <property type="entry name" value="GINS helical bundle-like"/>
    <property type="match status" value="1"/>
</dbReference>
<evidence type="ECO:0000256" key="9">
    <source>
        <dbReference type="PIRNR" id="PIRNR028998"/>
    </source>
</evidence>
<evidence type="ECO:0000256" key="7">
    <source>
        <dbReference type="ARBA" id="ARBA00023242"/>
    </source>
</evidence>
<dbReference type="InterPro" id="IPR021151">
    <property type="entry name" value="GINS_A"/>
</dbReference>
<evidence type="ECO:0000259" key="12">
    <source>
        <dbReference type="Pfam" id="PF25005"/>
    </source>
</evidence>
<sequence length="245" mass="28287">MAFPHPLGLLPTEVAFLCEMEQVTVIPRQRLDRLDLLGGPTRPLIPPQRTSLPLWLAILLKRQRRANIIPPPWLYPENLDEILDLETRHFQDSFSPRPQIPLSRQTDYTGKPFHSSTPFVESCTANAAPTSLPYHWFEFSEMLLESASDDITEPDKIRQLLRDIREVRLAKMRKEVDSLSGDGEGTRLDGIGAMELSESRGFITGVMDGLRKLDTSREQARREREEEERENRRYNDDDDEDNEMT</sequence>
<evidence type="ECO:0000256" key="8">
    <source>
        <dbReference type="ARBA" id="ARBA00025163"/>
    </source>
</evidence>
<evidence type="ECO:0000256" key="1">
    <source>
        <dbReference type="ARBA" id="ARBA00004123"/>
    </source>
</evidence>
<reference evidence="13" key="1">
    <citation type="journal article" date="2022" name="bioRxiv">
        <title>Deciphering the potential niche of two novel black yeast fungi from a biological soil crust based on their genomes, phenotypes, and melanin regulation.</title>
        <authorList>
            <consortium name="DOE Joint Genome Institute"/>
            <person name="Carr E.C."/>
            <person name="Barton Q."/>
            <person name="Grambo S."/>
            <person name="Sullivan M."/>
            <person name="Renfro C.M."/>
            <person name="Kuo A."/>
            <person name="Pangilinan J."/>
            <person name="Lipzen A."/>
            <person name="Keymanesh K."/>
            <person name="Savage E."/>
            <person name="Barry K."/>
            <person name="Grigoriev I.V."/>
            <person name="Riekhof W.R."/>
            <person name="Harris S.S."/>
        </authorList>
    </citation>
    <scope>NUCLEOTIDE SEQUENCE</scope>
    <source>
        <strain evidence="13">JF 03-4F</strain>
    </source>
</reference>
<dbReference type="PANTHER" id="PTHR12772:SF0">
    <property type="entry name" value="DNA REPLICATION COMPLEX GINS PROTEIN PSF2"/>
    <property type="match status" value="1"/>
</dbReference>
<keyword evidence="14" id="KW-1185">Reference proteome</keyword>
<dbReference type="FunFam" id="3.40.5.50:FF:000001">
    <property type="entry name" value="DNA replication complex GINS protein PSF2"/>
    <property type="match status" value="1"/>
</dbReference>
<evidence type="ECO:0000313" key="13">
    <source>
        <dbReference type="EMBL" id="KAI1618655.1"/>
    </source>
</evidence>
<comment type="similarity">
    <text evidence="2 9">Belongs to the GINS2/PSF2 family.</text>
</comment>
<proteinExistence type="inferred from homology"/>
<evidence type="ECO:0000256" key="2">
    <source>
        <dbReference type="ARBA" id="ARBA00010565"/>
    </source>
</evidence>
<dbReference type="PIRSF" id="PIRSF028998">
    <property type="entry name" value="GINS_Psf2_subgr"/>
    <property type="match status" value="1"/>
</dbReference>
<evidence type="ECO:0000313" key="14">
    <source>
        <dbReference type="Proteomes" id="UP001203852"/>
    </source>
</evidence>
<evidence type="ECO:0000259" key="11">
    <source>
        <dbReference type="Pfam" id="PF05916"/>
    </source>
</evidence>
<evidence type="ECO:0000256" key="6">
    <source>
        <dbReference type="ARBA" id="ARBA00022829"/>
    </source>
</evidence>
<dbReference type="InterPro" id="IPR007257">
    <property type="entry name" value="GINS_Psf2"/>
</dbReference>
<comment type="function">
    <text evidence="8">The GINS complex plays an essential role in the initiation of DNA replication. Has a role in chromosome segregation.</text>
</comment>
<dbReference type="InterPro" id="IPR056784">
    <property type="entry name" value="PSF2_N"/>
</dbReference>
<dbReference type="FunFam" id="1.20.58.1020:FF:000001">
    <property type="entry name" value="DNA replication complex GINS protein PSF2"/>
    <property type="match status" value="1"/>
</dbReference>
<dbReference type="Gene3D" id="3.40.5.50">
    <property type="match status" value="1"/>
</dbReference>
<gene>
    <name evidence="13" type="ORF">EDD36DRAFT_38072</name>
</gene>
<dbReference type="GO" id="GO:0007059">
    <property type="term" value="P:chromosome segregation"/>
    <property type="evidence" value="ECO:0007669"/>
    <property type="project" value="UniProtKB-KW"/>
</dbReference>
<dbReference type="PANTHER" id="PTHR12772">
    <property type="entry name" value="DNA REPLICATION COMPLEX GINS PROTEIN PSF2"/>
    <property type="match status" value="1"/>
</dbReference>
<dbReference type="Gene3D" id="1.20.58.1020">
    <property type="match status" value="1"/>
</dbReference>
<evidence type="ECO:0000256" key="3">
    <source>
        <dbReference type="ARBA" id="ARBA00011352"/>
    </source>
</evidence>
<accession>A0AAN6IIR0</accession>
<dbReference type="InterPro" id="IPR036224">
    <property type="entry name" value="GINS_bundle-like_dom_sf"/>
</dbReference>
<name>A0AAN6IIR0_9EURO</name>
<dbReference type="Pfam" id="PF05916">
    <property type="entry name" value="Sld5"/>
    <property type="match status" value="1"/>
</dbReference>
<keyword evidence="5 9" id="KW-0235">DNA replication</keyword>
<feature type="compositionally biased region" description="Acidic residues" evidence="10">
    <location>
        <begin position="236"/>
        <end position="245"/>
    </location>
</feature>
<dbReference type="SUPFAM" id="SSF160059">
    <property type="entry name" value="PriA/YqbF domain"/>
    <property type="match status" value="1"/>
</dbReference>
<dbReference type="GO" id="GO:0000727">
    <property type="term" value="P:double-strand break repair via break-induced replication"/>
    <property type="evidence" value="ECO:0007669"/>
    <property type="project" value="TreeGrafter"/>
</dbReference>
<protein>
    <recommendedName>
        <fullName evidence="4 9">DNA replication complex GINS protein PSF2</fullName>
    </recommendedName>
</protein>
<dbReference type="CDD" id="cd11712">
    <property type="entry name" value="GINS_A_psf2"/>
    <property type="match status" value="1"/>
</dbReference>
<evidence type="ECO:0000256" key="4">
    <source>
        <dbReference type="ARBA" id="ARBA00015139"/>
    </source>
</evidence>
<dbReference type="Proteomes" id="UP001203852">
    <property type="component" value="Unassembled WGS sequence"/>
</dbReference>
<dbReference type="GO" id="GO:0000811">
    <property type="term" value="C:GINS complex"/>
    <property type="evidence" value="ECO:0007669"/>
    <property type="project" value="TreeGrafter"/>
</dbReference>
<dbReference type="CDD" id="cd21694">
    <property type="entry name" value="GINS_B_Psf2"/>
    <property type="match status" value="1"/>
</dbReference>
<evidence type="ECO:0000256" key="5">
    <source>
        <dbReference type="ARBA" id="ARBA00022705"/>
    </source>
</evidence>
<comment type="caution">
    <text evidence="13">The sequence shown here is derived from an EMBL/GenBank/DDBJ whole genome shotgun (WGS) entry which is preliminary data.</text>
</comment>